<dbReference type="RefSeq" id="WP_184978625.1">
    <property type="nucleotide sequence ID" value="NZ_JACHIU010000001.1"/>
</dbReference>
<sequence>MNSEAAGTETGPPRLRWRKSTYSNNGGDCVEVASNLPGIIGVRDSKTPTGPVVTGASPMNVNTDFRRQASGYLASSRRRSG</sequence>
<dbReference type="InterPro" id="IPR007278">
    <property type="entry name" value="DUF397"/>
</dbReference>
<organism evidence="3 4">
    <name type="scientific">Sphaerisporangium rubeum</name>
    <dbReference type="NCBI Taxonomy" id="321317"/>
    <lineage>
        <taxon>Bacteria</taxon>
        <taxon>Bacillati</taxon>
        <taxon>Actinomycetota</taxon>
        <taxon>Actinomycetes</taxon>
        <taxon>Streptosporangiales</taxon>
        <taxon>Streptosporangiaceae</taxon>
        <taxon>Sphaerisporangium</taxon>
    </lineage>
</organism>
<evidence type="ECO:0000313" key="4">
    <source>
        <dbReference type="Proteomes" id="UP000555564"/>
    </source>
</evidence>
<name>A0A7X0M4M1_9ACTN</name>
<comment type="caution">
    <text evidence="3">The sequence shown here is derived from an EMBL/GenBank/DDBJ whole genome shotgun (WGS) entry which is preliminary data.</text>
</comment>
<feature type="region of interest" description="Disordered" evidence="1">
    <location>
        <begin position="40"/>
        <end position="81"/>
    </location>
</feature>
<dbReference type="EMBL" id="JACHIU010000001">
    <property type="protein sequence ID" value="MBB6471410.1"/>
    <property type="molecule type" value="Genomic_DNA"/>
</dbReference>
<evidence type="ECO:0000256" key="1">
    <source>
        <dbReference type="SAM" id="MobiDB-lite"/>
    </source>
</evidence>
<proteinExistence type="predicted"/>
<keyword evidence="4" id="KW-1185">Reference proteome</keyword>
<evidence type="ECO:0000313" key="3">
    <source>
        <dbReference type="EMBL" id="MBB6471410.1"/>
    </source>
</evidence>
<evidence type="ECO:0000259" key="2">
    <source>
        <dbReference type="Pfam" id="PF04149"/>
    </source>
</evidence>
<dbReference type="Proteomes" id="UP000555564">
    <property type="component" value="Unassembled WGS sequence"/>
</dbReference>
<feature type="region of interest" description="Disordered" evidence="1">
    <location>
        <begin position="1"/>
        <end position="27"/>
    </location>
</feature>
<dbReference type="AlphaFoldDB" id="A0A7X0M4M1"/>
<gene>
    <name evidence="3" type="ORF">BJ992_000841</name>
</gene>
<reference evidence="3 4" key="1">
    <citation type="submission" date="2020-08" db="EMBL/GenBank/DDBJ databases">
        <title>Sequencing the genomes of 1000 actinobacteria strains.</title>
        <authorList>
            <person name="Klenk H.-P."/>
        </authorList>
    </citation>
    <scope>NUCLEOTIDE SEQUENCE [LARGE SCALE GENOMIC DNA]</scope>
    <source>
        <strain evidence="3 4">DSM 44936</strain>
    </source>
</reference>
<dbReference type="Pfam" id="PF04149">
    <property type="entry name" value="DUF397"/>
    <property type="match status" value="1"/>
</dbReference>
<protein>
    <recommendedName>
        <fullName evidence="2">DUF397 domain-containing protein</fullName>
    </recommendedName>
</protein>
<accession>A0A7X0M4M1</accession>
<feature type="domain" description="DUF397" evidence="2">
    <location>
        <begin position="15"/>
        <end position="54"/>
    </location>
</feature>